<dbReference type="Proteomes" id="UP000215335">
    <property type="component" value="Unassembled WGS sequence"/>
</dbReference>
<dbReference type="OrthoDB" id="7989680at2759"/>
<dbReference type="EMBL" id="NNAY01000315">
    <property type="protein sequence ID" value="OXU29274.1"/>
    <property type="molecule type" value="Genomic_DNA"/>
</dbReference>
<proteinExistence type="predicted"/>
<dbReference type="AlphaFoldDB" id="A0A232FEQ7"/>
<dbReference type="STRING" id="543379.A0A232FEQ7"/>
<evidence type="ECO:0000313" key="2">
    <source>
        <dbReference type="Proteomes" id="UP000215335"/>
    </source>
</evidence>
<evidence type="ECO:0000313" key="1">
    <source>
        <dbReference type="EMBL" id="OXU29274.1"/>
    </source>
</evidence>
<accession>A0A232FEQ7</accession>
<protein>
    <recommendedName>
        <fullName evidence="3">RNA-directed DNA polymerase</fullName>
    </recommendedName>
</protein>
<sequence length="232" mass="27772">MHIDQLLRLHIHLDIQLVKARKAFRTLSKLFYKKYLEPKAKIICYCLLIRPILSYAGPLWYNQTASSLERIRVFERACLRACLKQYRSSESNYKKMISNKKIYNKAYIPRFDNFITKINRDYFANTKKVTSNNRIVRITEIDTDYIEKCKTSGYLPPESFILLDHQELIQDNNNIPIIYHWYRHRCNKKIPPNYESIPILKYSTAIPARDSNDKTRLYSNKYWWLAADIYLA</sequence>
<evidence type="ECO:0008006" key="3">
    <source>
        <dbReference type="Google" id="ProtNLM"/>
    </source>
</evidence>
<keyword evidence="2" id="KW-1185">Reference proteome</keyword>
<name>A0A232FEQ7_9HYME</name>
<reference evidence="1 2" key="1">
    <citation type="journal article" date="2017" name="Curr. Biol.">
        <title>The Evolution of Venom by Co-option of Single-Copy Genes.</title>
        <authorList>
            <person name="Martinson E.O."/>
            <person name="Mrinalini"/>
            <person name="Kelkar Y.D."/>
            <person name="Chang C.H."/>
            <person name="Werren J.H."/>
        </authorList>
    </citation>
    <scope>NUCLEOTIDE SEQUENCE [LARGE SCALE GENOMIC DNA]</scope>
    <source>
        <strain evidence="1 2">Alberta</strain>
        <tissue evidence="1">Whole body</tissue>
    </source>
</reference>
<comment type="caution">
    <text evidence="1">The sequence shown here is derived from an EMBL/GenBank/DDBJ whole genome shotgun (WGS) entry which is preliminary data.</text>
</comment>
<gene>
    <name evidence="1" type="ORF">TSAR_015149</name>
</gene>
<organism evidence="1 2">
    <name type="scientific">Trichomalopsis sarcophagae</name>
    <dbReference type="NCBI Taxonomy" id="543379"/>
    <lineage>
        <taxon>Eukaryota</taxon>
        <taxon>Metazoa</taxon>
        <taxon>Ecdysozoa</taxon>
        <taxon>Arthropoda</taxon>
        <taxon>Hexapoda</taxon>
        <taxon>Insecta</taxon>
        <taxon>Pterygota</taxon>
        <taxon>Neoptera</taxon>
        <taxon>Endopterygota</taxon>
        <taxon>Hymenoptera</taxon>
        <taxon>Apocrita</taxon>
        <taxon>Proctotrupomorpha</taxon>
        <taxon>Chalcidoidea</taxon>
        <taxon>Pteromalidae</taxon>
        <taxon>Pteromalinae</taxon>
        <taxon>Trichomalopsis</taxon>
    </lineage>
</organism>